<feature type="disulfide bond" evidence="18">
    <location>
        <begin position="428"/>
        <end position="462"/>
    </location>
</feature>
<feature type="binding site" evidence="17">
    <location>
        <position position="385"/>
    </location>
    <ligand>
        <name>Ca(2+)</name>
        <dbReference type="ChEBI" id="CHEBI:29108"/>
        <label>2</label>
    </ligand>
</feature>
<dbReference type="Gene3D" id="3.40.390.10">
    <property type="entry name" value="Collagenase (Catalytic Domain)"/>
    <property type="match status" value="1"/>
</dbReference>
<keyword evidence="4" id="KW-0645">Protease</keyword>
<feature type="region of interest" description="Disordered" evidence="20">
    <location>
        <begin position="997"/>
        <end position="1020"/>
    </location>
</feature>
<dbReference type="PROSITE" id="PS50215">
    <property type="entry name" value="ADAM_MEPRO"/>
    <property type="match status" value="1"/>
</dbReference>
<dbReference type="GO" id="GO:0030198">
    <property type="term" value="P:extracellular matrix organization"/>
    <property type="evidence" value="ECO:0007669"/>
    <property type="project" value="InterPro"/>
</dbReference>
<dbReference type="Pfam" id="PF17721">
    <property type="entry name" value="POU2AF2"/>
    <property type="match status" value="1"/>
</dbReference>
<feature type="disulfide bond" evidence="18">
    <location>
        <begin position="408"/>
        <end position="433"/>
    </location>
</feature>
<dbReference type="InterPro" id="IPR010294">
    <property type="entry name" value="ADAMTS_spacer1"/>
</dbReference>
<dbReference type="Gene3D" id="2.20.100.10">
    <property type="entry name" value="Thrombospondin type-1 (TSP1) repeat"/>
    <property type="match status" value="3"/>
</dbReference>
<feature type="binding site" evidence="17 19">
    <location>
        <position position="321"/>
    </location>
    <ligand>
        <name>Zn(2+)</name>
        <dbReference type="ChEBI" id="CHEBI:29105"/>
        <note>catalytic</note>
    </ligand>
</feature>
<keyword evidence="2" id="KW-0964">Secreted</keyword>
<feature type="region of interest" description="Disordered" evidence="20">
    <location>
        <begin position="170"/>
        <end position="192"/>
    </location>
</feature>
<evidence type="ECO:0000256" key="16">
    <source>
        <dbReference type="PIRSR" id="PIRSR613273-1"/>
    </source>
</evidence>
<dbReference type="GO" id="GO:0007229">
    <property type="term" value="P:integrin-mediated signaling pathway"/>
    <property type="evidence" value="ECO:0007669"/>
    <property type="project" value="UniProtKB-KW"/>
</dbReference>
<dbReference type="InterPro" id="IPR037655">
    <property type="entry name" value="POU2AF2"/>
</dbReference>
<dbReference type="Pfam" id="PF19030">
    <property type="entry name" value="TSP1_ADAMTS"/>
    <property type="match status" value="2"/>
</dbReference>
<keyword evidence="14" id="KW-0804">Transcription</keyword>
<reference evidence="24 25" key="1">
    <citation type="journal article" date="2019" name="Genome Biol. Evol.">
        <title>Whole-Genome Sequencing of the Giant Devil Catfish, Bagarius yarrelli.</title>
        <authorList>
            <person name="Jiang W."/>
            <person name="Lv Y."/>
            <person name="Cheng L."/>
            <person name="Yang K."/>
            <person name="Chao B."/>
            <person name="Wang X."/>
            <person name="Li Y."/>
            <person name="Pan X."/>
            <person name="You X."/>
            <person name="Zhang Y."/>
            <person name="Yang J."/>
            <person name="Li J."/>
            <person name="Zhang X."/>
            <person name="Liu S."/>
            <person name="Sun C."/>
            <person name="Yang J."/>
            <person name="Shi Q."/>
        </authorList>
    </citation>
    <scope>NUCLEOTIDE SEQUENCE [LARGE SCALE GENOMIC DNA]</scope>
    <source>
        <strain evidence="24">JWS20170419001</strain>
        <tissue evidence="24">Muscle</tissue>
    </source>
</reference>
<dbReference type="InterPro" id="IPR002870">
    <property type="entry name" value="Peptidase_M12B_N"/>
</dbReference>
<dbReference type="Pfam" id="PF05986">
    <property type="entry name" value="ADAMTS_spacer1"/>
    <property type="match status" value="1"/>
</dbReference>
<evidence type="ECO:0000256" key="3">
    <source>
        <dbReference type="ARBA" id="ARBA00022530"/>
    </source>
</evidence>
<comment type="caution">
    <text evidence="19">Lacks conserved residue(s) required for the propagation of feature annotation.</text>
</comment>
<dbReference type="InterPro" id="IPR013277">
    <property type="entry name" value="Pept_M12B_ADAM-TS8"/>
</dbReference>
<feature type="disulfide bond" evidence="18">
    <location>
        <begin position="493"/>
        <end position="530"/>
    </location>
</feature>
<dbReference type="InterPro" id="IPR024079">
    <property type="entry name" value="MetalloPept_cat_dom_sf"/>
</dbReference>
<dbReference type="InterPro" id="IPR013273">
    <property type="entry name" value="ADAMTS/ADAMTS-like"/>
</dbReference>
<evidence type="ECO:0000256" key="15">
    <source>
        <dbReference type="ARBA" id="ARBA00023180"/>
    </source>
</evidence>
<feature type="disulfide bond" evidence="18">
    <location>
        <begin position="337"/>
        <end position="366"/>
    </location>
</feature>
<feature type="binding site" evidence="17">
    <location>
        <position position="382"/>
    </location>
    <ligand>
        <name>Ca(2+)</name>
        <dbReference type="ChEBI" id="CHEBI:29108"/>
        <label>1</label>
    </ligand>
</feature>
<evidence type="ECO:0000313" key="25">
    <source>
        <dbReference type="Proteomes" id="UP000319801"/>
    </source>
</evidence>
<keyword evidence="25" id="KW-1185">Reference proteome</keyword>
<dbReference type="PROSITE" id="PS50092">
    <property type="entry name" value="TSP1"/>
    <property type="match status" value="3"/>
</dbReference>
<dbReference type="PRINTS" id="PR01861">
    <property type="entry name" value="ADAMTS8"/>
</dbReference>
<evidence type="ECO:0000256" key="9">
    <source>
        <dbReference type="ARBA" id="ARBA00022833"/>
    </source>
</evidence>
<dbReference type="PRINTS" id="PR01857">
    <property type="entry name" value="ADAMTSFAMILY"/>
</dbReference>
<feature type="signal peptide" evidence="21">
    <location>
        <begin position="1"/>
        <end position="22"/>
    </location>
</feature>
<dbReference type="InterPro" id="IPR036383">
    <property type="entry name" value="TSP1_rpt_sf"/>
</dbReference>
<feature type="disulfide bond" evidence="18">
    <location>
        <begin position="456"/>
        <end position="467"/>
    </location>
</feature>
<dbReference type="GO" id="GO:0006508">
    <property type="term" value="P:proteolysis"/>
    <property type="evidence" value="ECO:0007669"/>
    <property type="project" value="UniProtKB-KW"/>
</dbReference>
<evidence type="ECO:0000256" key="14">
    <source>
        <dbReference type="ARBA" id="ARBA00023163"/>
    </source>
</evidence>
<dbReference type="GO" id="GO:0070974">
    <property type="term" value="F:POU domain binding"/>
    <property type="evidence" value="ECO:0007669"/>
    <property type="project" value="InterPro"/>
</dbReference>
<keyword evidence="5 17" id="KW-0479">Metal-binding</keyword>
<keyword evidence="15" id="KW-0325">Glycoprotein</keyword>
<gene>
    <name evidence="24" type="ORF">Baya_11330</name>
</gene>
<dbReference type="CDD" id="cd04273">
    <property type="entry name" value="ZnMc_ADAMTS_like"/>
    <property type="match status" value="1"/>
</dbReference>
<dbReference type="PANTHER" id="PTHR13723">
    <property type="entry name" value="ADAMTS A DISINTEGRIN AND METALLOPROTEASE WITH THROMBOSPONDIN MOTIFS PROTEASE"/>
    <property type="match status" value="1"/>
</dbReference>
<evidence type="ECO:0000256" key="2">
    <source>
        <dbReference type="ARBA" id="ARBA00022525"/>
    </source>
</evidence>
<comment type="subcellular location">
    <subcellularLocation>
        <location evidence="1">Secreted</location>
        <location evidence="1">Extracellular space</location>
        <location evidence="1">Extracellular matrix</location>
    </subcellularLocation>
</comment>
<feature type="chain" id="PRO_5021818661" evidence="21">
    <location>
        <begin position="23"/>
        <end position="1351"/>
    </location>
</feature>
<keyword evidence="3" id="KW-0272">Extracellular matrix</keyword>
<feature type="disulfide bond" evidence="18">
    <location>
        <begin position="282"/>
        <end position="287"/>
    </location>
</feature>
<feature type="domain" description="OCA" evidence="23">
    <location>
        <begin position="1118"/>
        <end position="1140"/>
    </location>
</feature>
<evidence type="ECO:0000256" key="19">
    <source>
        <dbReference type="PROSITE-ProRule" id="PRU00276"/>
    </source>
</evidence>
<feature type="disulfide bond" evidence="18">
    <location>
        <begin position="299"/>
        <end position="382"/>
    </location>
</feature>
<keyword evidence="10" id="KW-0805">Transcription regulation</keyword>
<dbReference type="GO" id="GO:0003677">
    <property type="term" value="F:DNA binding"/>
    <property type="evidence" value="ECO:0007669"/>
    <property type="project" value="InterPro"/>
</dbReference>
<dbReference type="Gene3D" id="2.60.120.830">
    <property type="match status" value="1"/>
</dbReference>
<feature type="domain" description="Peptidase M12B" evidence="22">
    <location>
        <begin position="198"/>
        <end position="387"/>
    </location>
</feature>
<keyword evidence="24" id="KW-0401">Integrin</keyword>
<dbReference type="InterPro" id="IPR001590">
    <property type="entry name" value="Peptidase_M12B"/>
</dbReference>
<feature type="disulfide bond" evidence="18">
    <location>
        <begin position="508"/>
        <end position="520"/>
    </location>
</feature>
<dbReference type="SUPFAM" id="SSF55486">
    <property type="entry name" value="Metalloproteases ('zincins'), catalytic domain"/>
    <property type="match status" value="1"/>
</dbReference>
<evidence type="ECO:0000256" key="21">
    <source>
        <dbReference type="SAM" id="SignalP"/>
    </source>
</evidence>
<dbReference type="InterPro" id="IPR045371">
    <property type="entry name" value="ADAMTS_CR_3"/>
</dbReference>
<dbReference type="InterPro" id="IPR041645">
    <property type="entry name" value="ADAMTS_CR_2"/>
</dbReference>
<dbReference type="InterPro" id="IPR047571">
    <property type="entry name" value="OCA"/>
</dbReference>
<evidence type="ECO:0000256" key="11">
    <source>
        <dbReference type="ARBA" id="ARBA00023049"/>
    </source>
</evidence>
<evidence type="ECO:0000256" key="12">
    <source>
        <dbReference type="ARBA" id="ARBA00023157"/>
    </source>
</evidence>
<evidence type="ECO:0000256" key="18">
    <source>
        <dbReference type="PIRSR" id="PIRSR613273-3"/>
    </source>
</evidence>
<evidence type="ECO:0000313" key="24">
    <source>
        <dbReference type="EMBL" id="TSQ46620.1"/>
    </source>
</evidence>
<feature type="compositionally biased region" description="Polar residues" evidence="20">
    <location>
        <begin position="170"/>
        <end position="180"/>
    </location>
</feature>
<evidence type="ECO:0000259" key="22">
    <source>
        <dbReference type="PROSITE" id="PS50215"/>
    </source>
</evidence>
<evidence type="ECO:0000259" key="23">
    <source>
        <dbReference type="PROSITE" id="PS52003"/>
    </source>
</evidence>
<keyword evidence="17" id="KW-0106">Calcium</keyword>
<evidence type="ECO:0000256" key="7">
    <source>
        <dbReference type="ARBA" id="ARBA00022737"/>
    </source>
</evidence>
<evidence type="ECO:0000256" key="13">
    <source>
        <dbReference type="ARBA" id="ARBA00023159"/>
    </source>
</evidence>
<dbReference type="Pfam" id="PF01421">
    <property type="entry name" value="Reprolysin"/>
    <property type="match status" value="1"/>
</dbReference>
<evidence type="ECO:0000256" key="20">
    <source>
        <dbReference type="SAM" id="MobiDB-lite"/>
    </source>
</evidence>
<organism evidence="24 25">
    <name type="scientific">Bagarius yarrelli</name>
    <name type="common">Goonch</name>
    <name type="synonym">Bagrus yarrelli</name>
    <dbReference type="NCBI Taxonomy" id="175774"/>
    <lineage>
        <taxon>Eukaryota</taxon>
        <taxon>Metazoa</taxon>
        <taxon>Chordata</taxon>
        <taxon>Craniata</taxon>
        <taxon>Vertebrata</taxon>
        <taxon>Euteleostomi</taxon>
        <taxon>Actinopterygii</taxon>
        <taxon>Neopterygii</taxon>
        <taxon>Teleostei</taxon>
        <taxon>Ostariophysi</taxon>
        <taxon>Siluriformes</taxon>
        <taxon>Sisoridae</taxon>
        <taxon>Sisorinae</taxon>
        <taxon>Bagarius</taxon>
    </lineage>
</organism>
<evidence type="ECO:0000256" key="4">
    <source>
        <dbReference type="ARBA" id="ARBA00022670"/>
    </source>
</evidence>
<keyword evidence="6 21" id="KW-0732">Signal</keyword>
<dbReference type="InterPro" id="IPR050439">
    <property type="entry name" value="ADAMTS_ADAMTS-like"/>
</dbReference>
<keyword evidence="7" id="KW-0677">Repeat</keyword>
<name>A0A556UZZ4_BAGYA</name>
<keyword evidence="13" id="KW-0010">Activator</keyword>
<dbReference type="Pfam" id="PF00090">
    <property type="entry name" value="TSP_1"/>
    <property type="match status" value="1"/>
</dbReference>
<evidence type="ECO:0000256" key="5">
    <source>
        <dbReference type="ARBA" id="ARBA00022723"/>
    </source>
</evidence>
<comment type="cofactor">
    <cofactor evidence="17">
        <name>Zn(2+)</name>
        <dbReference type="ChEBI" id="CHEBI:29105"/>
    </cofactor>
    <text evidence="17">Binds 1 zinc ion per subunit.</text>
</comment>
<dbReference type="SMART" id="SM00209">
    <property type="entry name" value="TSP1"/>
    <property type="match status" value="3"/>
</dbReference>
<dbReference type="Pfam" id="PF17771">
    <property type="entry name" value="ADAMTS_CR_2"/>
    <property type="match status" value="1"/>
</dbReference>
<keyword evidence="8" id="KW-0378">Hydrolase</keyword>
<dbReference type="Pfam" id="PF19236">
    <property type="entry name" value="ADAMTS_CR_3"/>
    <property type="match status" value="1"/>
</dbReference>
<accession>A0A556UZZ4</accession>
<dbReference type="FunFam" id="2.20.100.10:FF:000006">
    <property type="entry name" value="A disintegrin and metalloproteinase with thrombospondin motifs 1"/>
    <property type="match status" value="1"/>
</dbReference>
<feature type="binding site" evidence="17 19">
    <location>
        <position position="331"/>
    </location>
    <ligand>
        <name>Zn(2+)</name>
        <dbReference type="ChEBI" id="CHEBI:29105"/>
        <note>catalytic</note>
    </ligand>
</feature>
<keyword evidence="12 18" id="KW-1015">Disulfide bond</keyword>
<dbReference type="PANTHER" id="PTHR13723:SF41">
    <property type="entry name" value="A DISINTEGRIN AND METALLOPROTEINASE WITH THROMBOSPONDIN MOTIFS 8"/>
    <property type="match status" value="1"/>
</dbReference>
<dbReference type="GO" id="GO:0004222">
    <property type="term" value="F:metalloendopeptidase activity"/>
    <property type="evidence" value="ECO:0007669"/>
    <property type="project" value="InterPro"/>
</dbReference>
<feature type="disulfide bond" evidence="18">
    <location>
        <begin position="497"/>
        <end position="535"/>
    </location>
</feature>
<proteinExistence type="predicted"/>
<dbReference type="Pfam" id="PF01562">
    <property type="entry name" value="Pep_M12B_propep"/>
    <property type="match status" value="1"/>
</dbReference>
<protein>
    <submittedName>
        <fullName evidence="24">A disintegrin and metalloproteinase with thrombospondin motifs 8</fullName>
    </submittedName>
</protein>
<dbReference type="FunFam" id="3.40.390.10:FF:000001">
    <property type="entry name" value="A disintegrin and metalloproteinase with thrombospondin motifs 1"/>
    <property type="match status" value="1"/>
</dbReference>
<dbReference type="FunFam" id="2.60.120.830:FF:000001">
    <property type="entry name" value="A disintegrin and metalloproteinase with thrombospondin motifs 1"/>
    <property type="match status" value="1"/>
</dbReference>
<evidence type="ECO:0000256" key="1">
    <source>
        <dbReference type="ARBA" id="ARBA00004498"/>
    </source>
</evidence>
<dbReference type="InterPro" id="IPR000884">
    <property type="entry name" value="TSP1_rpt"/>
</dbReference>
<dbReference type="EMBL" id="VCAZ01000085">
    <property type="protein sequence ID" value="TSQ46620.1"/>
    <property type="molecule type" value="Genomic_DNA"/>
</dbReference>
<feature type="compositionally biased region" description="Low complexity" evidence="20">
    <location>
        <begin position="1009"/>
        <end position="1020"/>
    </location>
</feature>
<evidence type="ECO:0000256" key="8">
    <source>
        <dbReference type="ARBA" id="ARBA00022801"/>
    </source>
</evidence>
<dbReference type="GO" id="GO:0008270">
    <property type="term" value="F:zinc ion binding"/>
    <property type="evidence" value="ECO:0007669"/>
    <property type="project" value="InterPro"/>
</dbReference>
<feature type="active site" evidence="16 19">
    <location>
        <position position="322"/>
    </location>
</feature>
<feature type="binding site" evidence="17">
    <location>
        <position position="271"/>
    </location>
    <ligand>
        <name>Ca(2+)</name>
        <dbReference type="ChEBI" id="CHEBI:29108"/>
        <label>1</label>
    </ligand>
</feature>
<keyword evidence="9 17" id="KW-0862">Zinc</keyword>
<feature type="disulfide bond" evidence="18">
    <location>
        <begin position="253"/>
        <end position="305"/>
    </location>
</feature>
<dbReference type="Proteomes" id="UP000319801">
    <property type="component" value="Unassembled WGS sequence"/>
</dbReference>
<evidence type="ECO:0000256" key="17">
    <source>
        <dbReference type="PIRSR" id="PIRSR613273-2"/>
    </source>
</evidence>
<sequence length="1351" mass="149654">MCPWHFIVLLAACVFNVSVSVGLEVEEIVPVRLKGRVGRRVAKRSEDHPSFILTAFGRNFTLNLKPDTSFMSPSMAVYHIRQVSDSDLTKVNTSKTAGSELRRCFFTGTVDYNDNSVVTVSLCHGIVGLFTSDGDEYQIKPKRFGKGMNKGATDQPHVITRQQLTKTLTQIDSESSTLSAEHSRDSSGTSRRRRRRFVSHYVLTLVSMAAQIYKHPSIKNSLNMVVAKLLVVEDKEVGPSVSSNGGLALRNFCSWQLQFNPSNQRHPEHYDTALLITRQDICGHQSCDTLGIADVGTMCDPKRSCSVIEDNGLQAAFTIAHELGHVMSMPHDDSINCEKYFGNLPKHHVMAPVYTSLKKKSPWSPCSAFYITEFFDNGHGDCLLDAPEKILPLPTVLPGVIYSLDHQCQQIFGENFSHCKNASAGEVCSQLWCQEEGQSLCTTTNGSLPWADGTDCASNRKCLDSVCTASEEVMKQKEVVDGGWGKWGKWKPCSRSCGGGVMFSYRDCDQPAPQNHGKYCEGQRVQYQSCNTQACKTSHGKSFREEQCEKYNNPNHFDIYGNVKQWKPKYAGVSPRDRCKLICRARGSSEFKVFGAKVIDGTVCSPDSTSICVQGQCIKAGCDFQIGSSKKLDKCGVCGGTGLSCRKISGSYNKILQGYSDIVTIPIGATNIDIKQRSLKSKKHDGNYLAIKRENGEYILNGNFSVSTVEEDIPIKGAVLKYSGSTTILERIQSFRQLKETITIQLLSTTGETAPAQIKYTFFIPKSISFSKPKEVKSSVHPFGVPQWVVGEWSECSKSCGSGWSRRTVECKDEAGFYYNHCDKDLRPADIRPCADLPCPMWQIGPWSTCSRTCGNGEHHRTVDCIDFTGRGVSAQSSLIQMAGSHSLPGYYGMRRPFFSDAEICASNKQFSTDIYSSALTAKSFSSDASPMSTYSSLIDSYYPEPFSDYRNAVSGSSLLSSSALATRLPPFPGDTSHFMLRDSWEQAGIEPAEGLCGSGLAQTPVEPSSPSQYRSSSRSSSMVPSQFYSLHTLDDVPYHSSFQLPSSFPCPTYSEHAPKLPTLSTEDAEPASFALNDMLPWIKNDFTGPWSHESQEQALGVFHWVLLLFTPIMSDKPKVYQGVRVKTTVKELLQKRRALQAAESRKTQAVTTHDVSSTPVAAGHLDILCGNSAQDAYFQPRQFAENAHMVMEDMFDDQLLMNMIPAENFSSSAAVCSTAPAQWPHGYFPSCTDYYTNSLESSSPTHSFSLPSPVDYNSYTPPESHSSSSSCYNSPTRMDMSSSFTSENYHYQHCSLQHCFCLAHWPSVQEGTMAADYTPPHYSTSDCFYQTLGEETYYRRDFSSSELCYL</sequence>
<evidence type="ECO:0000256" key="6">
    <source>
        <dbReference type="ARBA" id="ARBA00022729"/>
    </source>
</evidence>
<evidence type="ECO:0000256" key="10">
    <source>
        <dbReference type="ARBA" id="ARBA00023015"/>
    </source>
</evidence>
<keyword evidence="11" id="KW-0482">Metalloprotease</keyword>
<feature type="binding site" evidence="17">
    <location>
        <position position="385"/>
    </location>
    <ligand>
        <name>Ca(2+)</name>
        <dbReference type="ChEBI" id="CHEBI:29108"/>
        <label>1</label>
    </ligand>
</feature>
<feature type="binding site" evidence="17 19">
    <location>
        <position position="325"/>
    </location>
    <ligand>
        <name>Zn(2+)</name>
        <dbReference type="ChEBI" id="CHEBI:29105"/>
        <note>catalytic</note>
    </ligand>
</feature>
<dbReference type="GO" id="GO:0031012">
    <property type="term" value="C:extracellular matrix"/>
    <property type="evidence" value="ECO:0007669"/>
    <property type="project" value="TreeGrafter"/>
</dbReference>
<comment type="caution">
    <text evidence="24">The sequence shown here is derived from an EMBL/GenBank/DDBJ whole genome shotgun (WGS) entry which is preliminary data.</text>
</comment>
<dbReference type="PROSITE" id="PS52003">
    <property type="entry name" value="OCA"/>
    <property type="match status" value="1"/>
</dbReference>
<dbReference type="OrthoDB" id="412680at2759"/>
<dbReference type="SUPFAM" id="SSF82895">
    <property type="entry name" value="TSP-1 type 1 repeat"/>
    <property type="match status" value="3"/>
</dbReference>
<dbReference type="Gene3D" id="3.40.1620.60">
    <property type="match status" value="1"/>
</dbReference>